<keyword evidence="7" id="KW-1185">Reference proteome</keyword>
<proteinExistence type="predicted"/>
<dbReference type="InterPro" id="IPR003593">
    <property type="entry name" value="AAA+_ATPase"/>
</dbReference>
<dbReference type="InterPro" id="IPR002156">
    <property type="entry name" value="RNaseH_domain"/>
</dbReference>
<dbReference type="SUPFAM" id="SSF46785">
    <property type="entry name" value="Winged helix' DNA-binding domain"/>
    <property type="match status" value="1"/>
</dbReference>
<dbReference type="Pfam" id="PF01582">
    <property type="entry name" value="TIR"/>
    <property type="match status" value="1"/>
</dbReference>
<evidence type="ECO:0000256" key="1">
    <source>
        <dbReference type="ARBA" id="ARBA00022614"/>
    </source>
</evidence>
<dbReference type="GO" id="GO:0006952">
    <property type="term" value="P:defense response"/>
    <property type="evidence" value="ECO:0007669"/>
    <property type="project" value="UniProtKB-KW"/>
</dbReference>
<dbReference type="Pfam" id="PF13966">
    <property type="entry name" value="zf-RVT"/>
    <property type="match status" value="1"/>
</dbReference>
<evidence type="ECO:0000259" key="5">
    <source>
        <dbReference type="PROSITE" id="PS50104"/>
    </source>
</evidence>
<dbReference type="InterPro" id="IPR044974">
    <property type="entry name" value="Disease_R_plants"/>
</dbReference>
<dbReference type="InterPro" id="IPR000157">
    <property type="entry name" value="TIR_dom"/>
</dbReference>
<dbReference type="InterPro" id="IPR002182">
    <property type="entry name" value="NB-ARC"/>
</dbReference>
<dbReference type="InterPro" id="IPR032675">
    <property type="entry name" value="LRR_dom_sf"/>
</dbReference>
<sequence length="1416" mass="162404">MSSVSFSHGCEYDVFLSFRGPDTRQGFISHLNKALCDKGIRTFIDDQELQRGEEIAPSLLKAIQESRIAIPVLSHNYASSTFCLDELVHILACFKEKGRLVLPVFYDVDPSHVRHQRGTYQEALNTHQQRFHDHHNKLQKWRNALHQVADLSGYHFKHGSENECEFIGKIVKEVSQKVNRTLLDVADYPVGLESRMLRVNTLLNIESGGVHMVGIYGVGGVGKTTIAKAIYNLIADQFDGLCFLSNVRENSTKHGLVHLQETLLFKTIGENGIKLGNVSEGIPIIKHRLHLKKVLLILDDVDSINQLRATVGDTNWFGSGSRIIITTRDRHLLKCHGVERVYEVNVMNEKEAAELLSWYAFRTEKVDPCYQNILNRVVAYTFGLPLALEIIGSSLCAKKIEEWESALYQYQRIPDKDIFDRLKVSYDSLREDEQNIFLDIACFFKGSALSYVKEILSSHHGFCPEYAIGVLIDKSLVKITCGDVTLHDLIEDMGKEIVRKESQEPGKRSRLWCPEDIVEVLEENKGTSRIGIIVLNRLKNKVVDWDGMAFKEMTNLRTLIIRDGIFTNGPKHLPRSLRVLEWLRYSSPSLPFEFHPKKLVILRLPYSCICSGSLDLLMSKKLFLNMRVLNYSYCEWITEIPDLCGVPNLQDLSFRHCENLINIHESVGFLDKLKTLDADGCTNLRSFPPIKLTSLQALRLSYCRSLECFPKILGKMDNLTRLCIQRTPIKEIPFSIQNLTQLLTLELTSCGIVQLPSSIFVMQNLRGLAIFQCEGLLLAKEDKDEEQTSSTTIDLKQCRSLKNILTFSVRRCSSLKELDLTLTLLPTWTKGCLRKLEIGQCKNLQNIKGIPLNIEKLKVKFCPSLKSLDLTLPLDCTQKCRILRKLDLDDCEYLQEIKGILALSNLRRFSARSCQSLTSECRSKLLKKELHEAGGCKKFCLPGTKIPEWFEHCANGSLIYFWFRNKFPSISVCAVIDEPKNHLHVRPKFTFNGGTYLSRRFHVGKEANHLFIYDRKQKPLYMNKFDLDYKWYGDASAIEYHEKFKNKWHLVVCTIYPPEVFVKQIGIHIFEQGINMEDIQFINPIFPIEDHILSHVRNGIVRYPEIWEVFWNRMKGGTILPECSKLMWRACQNRLPVRASKVTADPVCPMCGEAEETIVHALITCPEVRQVWFASPLSLRIDPSSVTDFSQWVYTLFERCDDEIVELVCTLLWSIWNRRNQWVNKFIRLTVSEIITKATNMMMIPKRIAALTETDRPLVIWKPYGDVMANFKVLVKEGRGTGMGVVFRDYHGDILIAATHFRLDCMKVTIAEALCFRWVLQLAKEYSSVFFESDCQITYKILNGEYASTEVPNNSYKLFCSKHERVGFVKRGANLLAEKLASLAFVYQDMRWTKDIPHEAHPIAIMDAVAFNSCLR</sequence>
<dbReference type="Pfam" id="PF00931">
    <property type="entry name" value="NB-ARC"/>
    <property type="match status" value="1"/>
</dbReference>
<dbReference type="Gene3D" id="1.10.8.430">
    <property type="entry name" value="Helical domain of apoptotic protease-activating factors"/>
    <property type="match status" value="1"/>
</dbReference>
<dbReference type="PANTHER" id="PTHR11017:SF219">
    <property type="entry name" value="ARCHAEAL ATPASE"/>
    <property type="match status" value="1"/>
</dbReference>
<evidence type="ECO:0000313" key="7">
    <source>
        <dbReference type="Proteomes" id="UP001603857"/>
    </source>
</evidence>
<dbReference type="InterPro" id="IPR035897">
    <property type="entry name" value="Toll_tir_struct_dom_sf"/>
</dbReference>
<dbReference type="InterPro" id="IPR027417">
    <property type="entry name" value="P-loop_NTPase"/>
</dbReference>
<dbReference type="Pfam" id="PF13456">
    <property type="entry name" value="RVT_3"/>
    <property type="match status" value="1"/>
</dbReference>
<dbReference type="Proteomes" id="UP001603857">
    <property type="component" value="Unassembled WGS sequence"/>
</dbReference>
<dbReference type="SUPFAM" id="SSF52058">
    <property type="entry name" value="L domain-like"/>
    <property type="match status" value="1"/>
</dbReference>
<dbReference type="Pfam" id="PF23286">
    <property type="entry name" value="LRR_13"/>
    <property type="match status" value="1"/>
</dbReference>
<reference evidence="6 7" key="1">
    <citation type="submission" date="2024-08" db="EMBL/GenBank/DDBJ databases">
        <title>Insights into the chromosomal genome structure of Flemingia macrophylla.</title>
        <authorList>
            <person name="Ding Y."/>
            <person name="Zhao Y."/>
            <person name="Bi W."/>
            <person name="Wu M."/>
            <person name="Zhao G."/>
            <person name="Gong Y."/>
            <person name="Li W."/>
            <person name="Zhang P."/>
        </authorList>
    </citation>
    <scope>NUCLEOTIDE SEQUENCE [LARGE SCALE GENOMIC DNA]</scope>
    <source>
        <strain evidence="6">DYQJB</strain>
        <tissue evidence="6">Leaf</tissue>
    </source>
</reference>
<dbReference type="PROSITE" id="PS50104">
    <property type="entry name" value="TIR"/>
    <property type="match status" value="1"/>
</dbReference>
<organism evidence="6 7">
    <name type="scientific">Flemingia macrophylla</name>
    <dbReference type="NCBI Taxonomy" id="520843"/>
    <lineage>
        <taxon>Eukaryota</taxon>
        <taxon>Viridiplantae</taxon>
        <taxon>Streptophyta</taxon>
        <taxon>Embryophyta</taxon>
        <taxon>Tracheophyta</taxon>
        <taxon>Spermatophyta</taxon>
        <taxon>Magnoliopsida</taxon>
        <taxon>eudicotyledons</taxon>
        <taxon>Gunneridae</taxon>
        <taxon>Pentapetalae</taxon>
        <taxon>rosids</taxon>
        <taxon>fabids</taxon>
        <taxon>Fabales</taxon>
        <taxon>Fabaceae</taxon>
        <taxon>Papilionoideae</taxon>
        <taxon>50 kb inversion clade</taxon>
        <taxon>NPAAA clade</taxon>
        <taxon>indigoferoid/millettioid clade</taxon>
        <taxon>Phaseoleae</taxon>
        <taxon>Flemingia</taxon>
    </lineage>
</organism>
<dbReference type="InterPro" id="IPR026960">
    <property type="entry name" value="RVT-Znf"/>
</dbReference>
<evidence type="ECO:0000256" key="3">
    <source>
        <dbReference type="ARBA" id="ARBA00022821"/>
    </source>
</evidence>
<dbReference type="Gene3D" id="3.40.50.300">
    <property type="entry name" value="P-loop containing nucleotide triphosphate hydrolases"/>
    <property type="match status" value="1"/>
</dbReference>
<dbReference type="Gene3D" id="3.40.50.10140">
    <property type="entry name" value="Toll/interleukin-1 receptor homology (TIR) domain"/>
    <property type="match status" value="1"/>
</dbReference>
<dbReference type="SMART" id="SM00382">
    <property type="entry name" value="AAA"/>
    <property type="match status" value="1"/>
</dbReference>
<keyword evidence="1" id="KW-0433">Leucine-rich repeat</keyword>
<dbReference type="SMART" id="SM00255">
    <property type="entry name" value="TIR"/>
    <property type="match status" value="1"/>
</dbReference>
<dbReference type="InterPro" id="IPR042197">
    <property type="entry name" value="Apaf_helical"/>
</dbReference>
<protein>
    <recommendedName>
        <fullName evidence="5">TIR domain-containing protein</fullName>
    </recommendedName>
</protein>
<gene>
    <name evidence="6" type="ORF">Fmac_016207</name>
</gene>
<dbReference type="Pfam" id="PF23282">
    <property type="entry name" value="WHD_ROQ1"/>
    <property type="match status" value="1"/>
</dbReference>
<comment type="caution">
    <text evidence="6">The sequence shown here is derived from an EMBL/GenBank/DDBJ whole genome shotgun (WGS) entry which is preliminary data.</text>
</comment>
<dbReference type="InterPro" id="IPR058192">
    <property type="entry name" value="WHD_ROQ1-like"/>
</dbReference>
<name>A0ABD1MGQ9_9FABA</name>
<dbReference type="FunFam" id="3.40.50.10140:FF:000007">
    <property type="entry name" value="Disease resistance protein (TIR-NBS-LRR class)"/>
    <property type="match status" value="1"/>
</dbReference>
<accession>A0ABD1MGQ9</accession>
<keyword evidence="4" id="KW-0520">NAD</keyword>
<evidence type="ECO:0000256" key="2">
    <source>
        <dbReference type="ARBA" id="ARBA00022737"/>
    </source>
</evidence>
<keyword evidence="3" id="KW-0611">Plant defense</keyword>
<dbReference type="SUPFAM" id="SSF52540">
    <property type="entry name" value="P-loop containing nucleoside triphosphate hydrolases"/>
    <property type="match status" value="1"/>
</dbReference>
<dbReference type="Gene3D" id="3.80.10.10">
    <property type="entry name" value="Ribonuclease Inhibitor"/>
    <property type="match status" value="2"/>
</dbReference>
<dbReference type="InterPro" id="IPR036390">
    <property type="entry name" value="WH_DNA-bd_sf"/>
</dbReference>
<dbReference type="PRINTS" id="PR00364">
    <property type="entry name" value="DISEASERSIST"/>
</dbReference>
<feature type="domain" description="TIR" evidence="5">
    <location>
        <begin position="10"/>
        <end position="178"/>
    </location>
</feature>
<evidence type="ECO:0000256" key="4">
    <source>
        <dbReference type="ARBA" id="ARBA00023027"/>
    </source>
</evidence>
<dbReference type="InterPro" id="IPR058546">
    <property type="entry name" value="RPS4B/Roq1-like_LRR"/>
</dbReference>
<dbReference type="EMBL" id="JBGMDY010000005">
    <property type="protein sequence ID" value="KAL2334994.1"/>
    <property type="molecule type" value="Genomic_DNA"/>
</dbReference>
<keyword evidence="2" id="KW-0677">Repeat</keyword>
<dbReference type="SUPFAM" id="SSF52200">
    <property type="entry name" value="Toll/Interleukin receptor TIR domain"/>
    <property type="match status" value="1"/>
</dbReference>
<evidence type="ECO:0000313" key="6">
    <source>
        <dbReference type="EMBL" id="KAL2334994.1"/>
    </source>
</evidence>
<dbReference type="PANTHER" id="PTHR11017">
    <property type="entry name" value="LEUCINE-RICH REPEAT-CONTAINING PROTEIN"/>
    <property type="match status" value="1"/>
</dbReference>